<evidence type="ECO:0000256" key="8">
    <source>
        <dbReference type="ARBA" id="ARBA00023315"/>
    </source>
</evidence>
<keyword evidence="2 9" id="KW-0820">tRNA-binding</keyword>
<dbReference type="Pfam" id="PF13718">
    <property type="entry name" value="GNAT_acetyltr_2"/>
    <property type="match status" value="2"/>
</dbReference>
<comment type="subcellular location">
    <subcellularLocation>
        <location evidence="9">Cytoplasm</location>
    </subcellularLocation>
</comment>
<dbReference type="InterPro" id="IPR016181">
    <property type="entry name" value="Acyl_CoA_acyltransferase"/>
</dbReference>
<proteinExistence type="inferred from homology"/>
<keyword evidence="4 9" id="KW-0819">tRNA processing</keyword>
<reference evidence="13 14" key="1">
    <citation type="submission" date="2018-01" db="EMBL/GenBank/DDBJ databases">
        <title>Whole genome sequencing of Histamine producing bacteria.</title>
        <authorList>
            <person name="Butler K."/>
        </authorList>
    </citation>
    <scope>NUCLEOTIDE SEQUENCE [LARGE SCALE GENOMIC DNA]</scope>
    <source>
        <strain evidence="13 14">JCM 12947</strain>
    </source>
</reference>
<keyword evidence="3 9" id="KW-0808">Transferase</keyword>
<evidence type="ECO:0000256" key="5">
    <source>
        <dbReference type="ARBA" id="ARBA00022741"/>
    </source>
</evidence>
<dbReference type="CDD" id="cd04301">
    <property type="entry name" value="NAT_SF"/>
    <property type="match status" value="1"/>
</dbReference>
<dbReference type="GO" id="GO:1990883">
    <property type="term" value="F:18S rRNA cytidine N-acetyltransferase activity"/>
    <property type="evidence" value="ECO:0007669"/>
    <property type="project" value="TreeGrafter"/>
</dbReference>
<sequence>MSNLLPFSSQLIAQAKNANCRHLVVLAGDLVWGAESANSFTSGYPSYFWVGENAPENADSLSIKKAKKLLGQETHCLVFNAHNGFDADAFGALSGTVIGGGLLLLLVPSCWFDDTQTQLPFIQRLVRLLSQPEVLLIQQSETCLPELPASYFSRNDYQDLRFSCLTQEQTLAVEAIKKVVTGHRKRPLVLTADRGRGKSSALGIAAASLMTERRIRIGVTSPSFANVNTLFTRAADALGIDYHQQKSLSFESGNMVFFAPDTLLTALPDIDFLIVDEAAAIPAPLLSQMLTHYNRVAFASTIHGYEGTGRGFAIKFRQQLDLQTPQWRQLSITQPIRWAINDPLENWVFSALLLDTDVMPRHRLSTKASSEITYRTVPTKELIVDEALLSSLFGLLINAHYQTSPNDISQLLDDANIQLLVAELKNDVGDSEQAASIVGCCLVSLEGGFDIELAQQVMLGKRRVKGHLLAQSIAAHIGIPQGATQYCARILRIAVHPFLQQQGIGSSLLGFTQKWAGQQQLDYIGTSFAAAPELVSFWRKAGFLPIRLGVTKDASSGTHSLLAVQPISDAAKSWQQCAVSLFAANFLSQRVEQFNNLESELFISLFQYSSAQLDIAKYMPLPSLFRDLQLSCYCRGGLGYDLAIASIESWLSEWVTSDDFIHDPTAALAVVKVLQKQSWNTVVAQFSLPSRKHAEHALRSYITQHYQSSL</sequence>
<dbReference type="Gene3D" id="3.40.630.30">
    <property type="match status" value="1"/>
</dbReference>
<dbReference type="GO" id="GO:0000049">
    <property type="term" value="F:tRNA binding"/>
    <property type="evidence" value="ECO:0007669"/>
    <property type="project" value="UniProtKB-UniRule"/>
</dbReference>
<protein>
    <recommendedName>
        <fullName evidence="9">tRNA(Met) cytidine acetyltransferase TmcA</fullName>
        <ecNumber evidence="9">2.3.1.193</ecNumber>
    </recommendedName>
</protein>
<evidence type="ECO:0000256" key="6">
    <source>
        <dbReference type="ARBA" id="ARBA00022840"/>
    </source>
</evidence>
<keyword evidence="5 9" id="KW-0547">Nucleotide-binding</keyword>
<dbReference type="GO" id="GO:0051392">
    <property type="term" value="F:tRNA cytidine N4-acetyltransferase activity"/>
    <property type="evidence" value="ECO:0007669"/>
    <property type="project" value="UniProtKB-UniRule"/>
</dbReference>
<dbReference type="SUPFAM" id="SSF52540">
    <property type="entry name" value="P-loop containing nucleoside triphosphate hydrolases"/>
    <property type="match status" value="1"/>
</dbReference>
<comment type="caution">
    <text evidence="13">The sequence shown here is derived from an EMBL/GenBank/DDBJ whole genome shotgun (WGS) entry which is preliminary data.</text>
</comment>
<feature type="domain" description="N-acetyltransferase" evidence="12">
    <location>
        <begin position="518"/>
        <end position="567"/>
    </location>
</feature>
<dbReference type="InterPro" id="IPR032672">
    <property type="entry name" value="TmcA/NAT10/Kre33"/>
</dbReference>
<dbReference type="GO" id="GO:0005524">
    <property type="term" value="F:ATP binding"/>
    <property type="evidence" value="ECO:0007669"/>
    <property type="project" value="UniProtKB-UniRule"/>
</dbReference>
<evidence type="ECO:0000256" key="9">
    <source>
        <dbReference type="HAMAP-Rule" id="MF_01886"/>
    </source>
</evidence>
<gene>
    <name evidence="9" type="primary">tmcA</name>
    <name evidence="13" type="ORF">C9J12_10285</name>
</gene>
<dbReference type="SUPFAM" id="SSF55729">
    <property type="entry name" value="Acyl-CoA N-acyltransferases (Nat)"/>
    <property type="match status" value="1"/>
</dbReference>
<dbReference type="Pfam" id="PF05127">
    <property type="entry name" value="NAT10_TcmA_helicase"/>
    <property type="match status" value="1"/>
</dbReference>
<dbReference type="Gene3D" id="3.40.50.300">
    <property type="entry name" value="P-loop containing nucleotide triphosphate hydrolases"/>
    <property type="match status" value="1"/>
</dbReference>
<evidence type="ECO:0000256" key="2">
    <source>
        <dbReference type="ARBA" id="ARBA00022555"/>
    </source>
</evidence>
<keyword evidence="7 9" id="KW-0694">RNA-binding</keyword>
<comment type="catalytic activity">
    <reaction evidence="9">
        <text>cytidine(34) in elongator tRNA(Met) + acetyl-CoA + ATP + H2O = N(4)-acetylcytidine(34) in elongator tRNA(Met) + ADP + phosphate + CoA + H(+)</text>
        <dbReference type="Rhea" id="RHEA:43788"/>
        <dbReference type="Rhea" id="RHEA-COMP:10693"/>
        <dbReference type="Rhea" id="RHEA-COMP:10694"/>
        <dbReference type="ChEBI" id="CHEBI:15377"/>
        <dbReference type="ChEBI" id="CHEBI:15378"/>
        <dbReference type="ChEBI" id="CHEBI:30616"/>
        <dbReference type="ChEBI" id="CHEBI:43474"/>
        <dbReference type="ChEBI" id="CHEBI:57287"/>
        <dbReference type="ChEBI" id="CHEBI:57288"/>
        <dbReference type="ChEBI" id="CHEBI:74900"/>
        <dbReference type="ChEBI" id="CHEBI:82748"/>
        <dbReference type="ChEBI" id="CHEBI:456216"/>
        <dbReference type="EC" id="2.3.1.193"/>
    </reaction>
</comment>
<evidence type="ECO:0000259" key="10">
    <source>
        <dbReference type="Pfam" id="PF05127"/>
    </source>
</evidence>
<dbReference type="Proteomes" id="UP000240987">
    <property type="component" value="Unassembled WGS sequence"/>
</dbReference>
<organism evidence="13 14">
    <name type="scientific">Photobacterium frigidiphilum</name>
    <dbReference type="NCBI Taxonomy" id="264736"/>
    <lineage>
        <taxon>Bacteria</taxon>
        <taxon>Pseudomonadati</taxon>
        <taxon>Pseudomonadota</taxon>
        <taxon>Gammaproteobacteria</taxon>
        <taxon>Vibrionales</taxon>
        <taxon>Vibrionaceae</taxon>
        <taxon>Photobacterium</taxon>
    </lineage>
</organism>
<comment type="caution">
    <text evidence="9">Lacks conserved residue(s) required for the propagation of feature annotation.</text>
</comment>
<keyword evidence="1 9" id="KW-0963">Cytoplasm</keyword>
<accession>A0A2T3JJ13</accession>
<dbReference type="InterPro" id="IPR000182">
    <property type="entry name" value="GNAT_dom"/>
</dbReference>
<keyword evidence="6 9" id="KW-0067">ATP-binding</keyword>
<evidence type="ECO:0000313" key="14">
    <source>
        <dbReference type="Proteomes" id="UP000240987"/>
    </source>
</evidence>
<feature type="domain" description="N-acetyltransferase" evidence="12">
    <location>
        <begin position="392"/>
        <end position="514"/>
    </location>
</feature>
<keyword evidence="8 9" id="KW-0012">Acyltransferase</keyword>
<dbReference type="InterPro" id="IPR027417">
    <property type="entry name" value="P-loop_NTPase"/>
</dbReference>
<dbReference type="InterPro" id="IPR024914">
    <property type="entry name" value="tRNA_acetyltr_TmcA"/>
</dbReference>
<feature type="binding site" evidence="9">
    <location>
        <position position="533"/>
    </location>
    <ligand>
        <name>acetyl-CoA</name>
        <dbReference type="ChEBI" id="CHEBI:57288"/>
    </ligand>
</feature>
<dbReference type="HAMAP" id="MF_01886">
    <property type="entry name" value="tRNA_acetyltr_TmcA"/>
    <property type="match status" value="1"/>
</dbReference>
<dbReference type="PANTHER" id="PTHR10925:SF5">
    <property type="entry name" value="RNA CYTIDINE ACETYLTRANSFERASE"/>
    <property type="match status" value="1"/>
</dbReference>
<evidence type="ECO:0000256" key="4">
    <source>
        <dbReference type="ARBA" id="ARBA00022694"/>
    </source>
</evidence>
<dbReference type="PANTHER" id="PTHR10925">
    <property type="entry name" value="N-ACETYLTRANSFERASE 10"/>
    <property type="match status" value="1"/>
</dbReference>
<dbReference type="InterPro" id="IPR013562">
    <property type="entry name" value="TmcA/NAT10_N"/>
</dbReference>
<dbReference type="GO" id="GO:0002101">
    <property type="term" value="P:tRNA wobble cytosine modification"/>
    <property type="evidence" value="ECO:0007669"/>
    <property type="project" value="UniProtKB-UniRule"/>
</dbReference>
<keyword evidence="14" id="KW-1185">Reference proteome</keyword>
<evidence type="ECO:0000256" key="7">
    <source>
        <dbReference type="ARBA" id="ARBA00022884"/>
    </source>
</evidence>
<dbReference type="Pfam" id="PF08351">
    <property type="entry name" value="TmcA_N"/>
    <property type="match status" value="1"/>
</dbReference>
<comment type="similarity">
    <text evidence="9">Belongs to the TmcA family.</text>
</comment>
<evidence type="ECO:0000313" key="13">
    <source>
        <dbReference type="EMBL" id="PSU48966.1"/>
    </source>
</evidence>
<comment type="function">
    <text evidence="9">Catalyzes the formation of N(4)-acetylcytidine (ac(4)C) at the wobble position of tRNA(Met), by using acetyl-CoA as an acetyl donor and ATP (or GTP).</text>
</comment>
<name>A0A2T3JJ13_9GAMM</name>
<feature type="domain" description="TcmA/NAT10 helicase" evidence="10">
    <location>
        <begin position="189"/>
        <end position="355"/>
    </location>
</feature>
<dbReference type="InterPro" id="IPR007807">
    <property type="entry name" value="TcmA/NAT10_helicase"/>
</dbReference>
<feature type="binding site" evidence="9">
    <location>
        <position position="169"/>
    </location>
    <ligand>
        <name>ATP</name>
        <dbReference type="ChEBI" id="CHEBI:30616"/>
    </ligand>
</feature>
<dbReference type="AlphaFoldDB" id="A0A2T3JJ13"/>
<evidence type="ECO:0000259" key="12">
    <source>
        <dbReference type="Pfam" id="PF13718"/>
    </source>
</evidence>
<dbReference type="EC" id="2.3.1.193" evidence="9"/>
<dbReference type="GO" id="GO:1904812">
    <property type="term" value="P:rRNA acetylation involved in maturation of SSU-rRNA"/>
    <property type="evidence" value="ECO:0007669"/>
    <property type="project" value="TreeGrafter"/>
</dbReference>
<dbReference type="RefSeq" id="WP_107242713.1">
    <property type="nucleotide sequence ID" value="NZ_PYMJ01000008.1"/>
</dbReference>
<evidence type="ECO:0000259" key="11">
    <source>
        <dbReference type="Pfam" id="PF08351"/>
    </source>
</evidence>
<evidence type="ECO:0000256" key="1">
    <source>
        <dbReference type="ARBA" id="ARBA00022490"/>
    </source>
</evidence>
<evidence type="ECO:0000256" key="3">
    <source>
        <dbReference type="ARBA" id="ARBA00022679"/>
    </source>
</evidence>
<feature type="domain" description="TmcA/NAT10 N-terminal" evidence="11">
    <location>
        <begin position="4"/>
        <end position="139"/>
    </location>
</feature>
<feature type="binding site" evidence="9">
    <location>
        <position position="337"/>
    </location>
    <ligand>
        <name>ATP</name>
        <dbReference type="ChEBI" id="CHEBI:30616"/>
    </ligand>
</feature>
<dbReference type="OrthoDB" id="5578851at2"/>
<dbReference type="EMBL" id="PYMJ01000008">
    <property type="protein sequence ID" value="PSU48966.1"/>
    <property type="molecule type" value="Genomic_DNA"/>
</dbReference>
<dbReference type="GO" id="GO:0051391">
    <property type="term" value="P:tRNA acetylation"/>
    <property type="evidence" value="ECO:0007669"/>
    <property type="project" value="UniProtKB-UniRule"/>
</dbReference>
<dbReference type="Gene3D" id="3.40.50.11040">
    <property type="match status" value="1"/>
</dbReference>
<dbReference type="GO" id="GO:0005737">
    <property type="term" value="C:cytoplasm"/>
    <property type="evidence" value="ECO:0007669"/>
    <property type="project" value="UniProtKB-SubCell"/>
</dbReference>
<feature type="binding site" evidence="9">
    <location>
        <begin position="493"/>
        <end position="495"/>
    </location>
    <ligand>
        <name>acetyl-CoA</name>
        <dbReference type="ChEBI" id="CHEBI:57288"/>
    </ligand>
</feature>